<dbReference type="InterPro" id="IPR007627">
    <property type="entry name" value="RNA_pol_sigma70_r2"/>
</dbReference>
<dbReference type="Proteomes" id="UP000324974">
    <property type="component" value="Chromosome"/>
</dbReference>
<accession>A0A5C1ARI2</accession>
<evidence type="ECO:0000313" key="3">
    <source>
        <dbReference type="Proteomes" id="UP000324974"/>
    </source>
</evidence>
<organism evidence="2 3">
    <name type="scientific">Limnoglobus roseus</name>
    <dbReference type="NCBI Taxonomy" id="2598579"/>
    <lineage>
        <taxon>Bacteria</taxon>
        <taxon>Pseudomonadati</taxon>
        <taxon>Planctomycetota</taxon>
        <taxon>Planctomycetia</taxon>
        <taxon>Gemmatales</taxon>
        <taxon>Gemmataceae</taxon>
        <taxon>Limnoglobus</taxon>
    </lineage>
</organism>
<evidence type="ECO:0000259" key="1">
    <source>
        <dbReference type="Pfam" id="PF04542"/>
    </source>
</evidence>
<sequence length="177" mass="19236">MFPSDAVVGAFAHDLIRRKARRLARRADVFPLDADDIGQELRLALVRALPQYDPARGTVEAFVVTTVQTAVAMLLRERHASKRAVSRVRPLASDVACPFAAADQAAADRRLDVHDRLAGLPSSLQPLAVRLTTQSLAEAARALGTPRSSLQRRVAHIRRHFQTTVSLAGNETEVACG</sequence>
<dbReference type="KEGG" id="lrs:PX52LOC_07790"/>
<gene>
    <name evidence="2" type="ORF">PX52LOC_07790</name>
</gene>
<feature type="domain" description="RNA polymerase sigma-70 region 2" evidence="1">
    <location>
        <begin position="14"/>
        <end position="78"/>
    </location>
</feature>
<dbReference type="Pfam" id="PF04542">
    <property type="entry name" value="Sigma70_r2"/>
    <property type="match status" value="1"/>
</dbReference>
<dbReference type="EMBL" id="CP042425">
    <property type="protein sequence ID" value="QEL20683.1"/>
    <property type="molecule type" value="Genomic_DNA"/>
</dbReference>
<proteinExistence type="predicted"/>
<dbReference type="SUPFAM" id="SSF88946">
    <property type="entry name" value="Sigma2 domain of RNA polymerase sigma factors"/>
    <property type="match status" value="1"/>
</dbReference>
<name>A0A5C1ARI2_9BACT</name>
<dbReference type="InterPro" id="IPR013325">
    <property type="entry name" value="RNA_pol_sigma_r2"/>
</dbReference>
<dbReference type="AlphaFoldDB" id="A0A5C1ARI2"/>
<dbReference type="RefSeq" id="WP_149114949.1">
    <property type="nucleotide sequence ID" value="NZ_CP042425.1"/>
</dbReference>
<keyword evidence="3" id="KW-1185">Reference proteome</keyword>
<reference evidence="3" key="1">
    <citation type="submission" date="2019-08" db="EMBL/GenBank/DDBJ databases">
        <title>Limnoglobus roseus gen. nov., sp. nov., a novel freshwater planctomycete with a giant genome from the family Gemmataceae.</title>
        <authorList>
            <person name="Kulichevskaya I.S."/>
            <person name="Naumoff D.G."/>
            <person name="Miroshnikov K."/>
            <person name="Ivanova A."/>
            <person name="Philippov D.A."/>
            <person name="Hakobyan A."/>
            <person name="Rijpstra I.C."/>
            <person name="Sinninghe Damste J.S."/>
            <person name="Liesack W."/>
            <person name="Dedysh S.N."/>
        </authorList>
    </citation>
    <scope>NUCLEOTIDE SEQUENCE [LARGE SCALE GENOMIC DNA]</scope>
    <source>
        <strain evidence="3">PX52</strain>
    </source>
</reference>
<dbReference type="GO" id="GO:0006352">
    <property type="term" value="P:DNA-templated transcription initiation"/>
    <property type="evidence" value="ECO:0007669"/>
    <property type="project" value="InterPro"/>
</dbReference>
<dbReference type="GO" id="GO:0003700">
    <property type="term" value="F:DNA-binding transcription factor activity"/>
    <property type="evidence" value="ECO:0007669"/>
    <property type="project" value="InterPro"/>
</dbReference>
<evidence type="ECO:0000313" key="2">
    <source>
        <dbReference type="EMBL" id="QEL20683.1"/>
    </source>
</evidence>
<dbReference type="Gene3D" id="1.10.1740.10">
    <property type="match status" value="1"/>
</dbReference>
<protein>
    <submittedName>
        <fullName evidence="2">Sigma-70 family RNA polymerase sigma factor</fullName>
    </submittedName>
</protein>